<feature type="region of interest" description="Disordered" evidence="1">
    <location>
        <begin position="1"/>
        <end position="56"/>
    </location>
</feature>
<gene>
    <name evidence="3" type="ordered locus">AALP_Aa6g339800</name>
</gene>
<accession>A0A087GTH1</accession>
<reference evidence="4" key="1">
    <citation type="journal article" date="2015" name="Nat. Plants">
        <title>Genome expansion of Arabis alpina linked with retrotransposition and reduced symmetric DNA methylation.</title>
        <authorList>
            <person name="Willing E.M."/>
            <person name="Rawat V."/>
            <person name="Mandakova T."/>
            <person name="Maumus F."/>
            <person name="James G.V."/>
            <person name="Nordstroem K.J."/>
            <person name="Becker C."/>
            <person name="Warthmann N."/>
            <person name="Chica C."/>
            <person name="Szarzynska B."/>
            <person name="Zytnicki M."/>
            <person name="Albani M.C."/>
            <person name="Kiefer C."/>
            <person name="Bergonzi S."/>
            <person name="Castaings L."/>
            <person name="Mateos J.L."/>
            <person name="Berns M.C."/>
            <person name="Bujdoso N."/>
            <person name="Piofczyk T."/>
            <person name="de Lorenzo L."/>
            <person name="Barrero-Sicilia C."/>
            <person name="Mateos I."/>
            <person name="Piednoel M."/>
            <person name="Hagmann J."/>
            <person name="Chen-Min-Tao R."/>
            <person name="Iglesias-Fernandez R."/>
            <person name="Schuster S.C."/>
            <person name="Alonso-Blanco C."/>
            <person name="Roudier F."/>
            <person name="Carbonero P."/>
            <person name="Paz-Ares J."/>
            <person name="Davis S.J."/>
            <person name="Pecinka A."/>
            <person name="Quesneville H."/>
            <person name="Colot V."/>
            <person name="Lysak M.A."/>
            <person name="Weigel D."/>
            <person name="Coupland G."/>
            <person name="Schneeberger K."/>
        </authorList>
    </citation>
    <scope>NUCLEOTIDE SEQUENCE [LARGE SCALE GENOMIC DNA]</scope>
    <source>
        <strain evidence="4">cv. Pajares</strain>
    </source>
</reference>
<feature type="compositionally biased region" description="Basic residues" evidence="1">
    <location>
        <begin position="1"/>
        <end position="16"/>
    </location>
</feature>
<dbReference type="AlphaFoldDB" id="A0A087GTH1"/>
<evidence type="ECO:0000313" key="4">
    <source>
        <dbReference type="Proteomes" id="UP000029120"/>
    </source>
</evidence>
<feature type="transmembrane region" description="Helical" evidence="2">
    <location>
        <begin position="81"/>
        <end position="102"/>
    </location>
</feature>
<evidence type="ECO:0000256" key="1">
    <source>
        <dbReference type="SAM" id="MobiDB-lite"/>
    </source>
</evidence>
<keyword evidence="2" id="KW-0812">Transmembrane</keyword>
<keyword evidence="2" id="KW-0472">Membrane</keyword>
<dbReference type="Gramene" id="KFK33173">
    <property type="protein sequence ID" value="KFK33173"/>
    <property type="gene ID" value="AALP_AA6G339800"/>
</dbReference>
<proteinExistence type="predicted"/>
<organism evidence="3 4">
    <name type="scientific">Arabis alpina</name>
    <name type="common">Alpine rock-cress</name>
    <dbReference type="NCBI Taxonomy" id="50452"/>
    <lineage>
        <taxon>Eukaryota</taxon>
        <taxon>Viridiplantae</taxon>
        <taxon>Streptophyta</taxon>
        <taxon>Embryophyta</taxon>
        <taxon>Tracheophyta</taxon>
        <taxon>Spermatophyta</taxon>
        <taxon>Magnoliopsida</taxon>
        <taxon>eudicotyledons</taxon>
        <taxon>Gunneridae</taxon>
        <taxon>Pentapetalae</taxon>
        <taxon>rosids</taxon>
        <taxon>malvids</taxon>
        <taxon>Brassicales</taxon>
        <taxon>Brassicaceae</taxon>
        <taxon>Arabideae</taxon>
        <taxon>Arabis</taxon>
    </lineage>
</organism>
<dbReference type="Proteomes" id="UP000029120">
    <property type="component" value="Chromosome 6"/>
</dbReference>
<keyword evidence="4" id="KW-1185">Reference proteome</keyword>
<name>A0A087GTH1_ARAAL</name>
<dbReference type="eggNOG" id="KOG1484">
    <property type="taxonomic scope" value="Eukaryota"/>
</dbReference>
<sequence>MADHHHHHHHHQHRPNRLSVPPRTTTTRSYPCFPYTPTPTPSKTRLRSIHGSSTTTTKSSISLRSLYSLLPFLRSSPSFSLFPFSFLVSLLSFFFSLTFTLFSPSKKASITSLTSSQIKLLLTKSLFLAIVFLLRFQSLRYCSAAAMILAELSAAMILAELSGTISARVVVSESVSDGIGMRSSKIQKEEGGGRRRRR</sequence>
<dbReference type="EMBL" id="CM002874">
    <property type="protein sequence ID" value="KFK33173.1"/>
    <property type="molecule type" value="Genomic_DNA"/>
</dbReference>
<evidence type="ECO:0000313" key="3">
    <source>
        <dbReference type="EMBL" id="KFK33173.1"/>
    </source>
</evidence>
<protein>
    <submittedName>
        <fullName evidence="3">Uncharacterized protein</fullName>
    </submittedName>
</protein>
<evidence type="ECO:0000256" key="2">
    <source>
        <dbReference type="SAM" id="Phobius"/>
    </source>
</evidence>
<keyword evidence="2" id="KW-1133">Transmembrane helix</keyword>